<feature type="compositionally biased region" description="Gly residues" evidence="1">
    <location>
        <begin position="62"/>
        <end position="88"/>
    </location>
</feature>
<protein>
    <submittedName>
        <fullName evidence="2">Uncharacterized protein</fullName>
    </submittedName>
</protein>
<accession>I1PTE8</accession>
<feature type="region of interest" description="Disordered" evidence="1">
    <location>
        <begin position="1"/>
        <end position="102"/>
    </location>
</feature>
<proteinExistence type="predicted"/>
<reference evidence="2 3" key="2">
    <citation type="submission" date="2018-04" db="EMBL/GenBank/DDBJ databases">
        <title>OglaRS2 (Oryza glaberrima Reference Sequence Version 2).</title>
        <authorList>
            <person name="Zhang J."/>
            <person name="Kudrna D."/>
            <person name="Lee S."/>
            <person name="Talag J."/>
            <person name="Rajasekar S."/>
            <person name="Wing R.A."/>
        </authorList>
    </citation>
    <scope>NUCLEOTIDE SEQUENCE [LARGE SCALE GENOMIC DNA]</scope>
    <source>
        <strain evidence="2 3">cv. IRGC 96717</strain>
    </source>
</reference>
<dbReference type="Gramene" id="ORGLA05G0064600.1">
    <property type="protein sequence ID" value="ORGLA05G0064600.1"/>
    <property type="gene ID" value="ORGLA05G0064600"/>
</dbReference>
<dbReference type="Proteomes" id="UP000007306">
    <property type="component" value="Chromosome 5"/>
</dbReference>
<dbReference type="HOGENOM" id="CLU_2053331_0_0_1"/>
<evidence type="ECO:0000313" key="3">
    <source>
        <dbReference type="Proteomes" id="UP000007306"/>
    </source>
</evidence>
<keyword evidence="3" id="KW-1185">Reference proteome</keyword>
<name>I1PTE8_ORYGL</name>
<organism evidence="2 3">
    <name type="scientific">Oryza glaberrima</name>
    <name type="common">African rice</name>
    <dbReference type="NCBI Taxonomy" id="4538"/>
    <lineage>
        <taxon>Eukaryota</taxon>
        <taxon>Viridiplantae</taxon>
        <taxon>Streptophyta</taxon>
        <taxon>Embryophyta</taxon>
        <taxon>Tracheophyta</taxon>
        <taxon>Spermatophyta</taxon>
        <taxon>Magnoliopsida</taxon>
        <taxon>Liliopsida</taxon>
        <taxon>Poales</taxon>
        <taxon>Poaceae</taxon>
        <taxon>BOP clade</taxon>
        <taxon>Oryzoideae</taxon>
        <taxon>Oryzeae</taxon>
        <taxon>Oryzinae</taxon>
        <taxon>Oryza</taxon>
    </lineage>
</organism>
<dbReference type="EnsemblPlants" id="ORGLA05G0064600.1">
    <property type="protein sequence ID" value="ORGLA05G0064600.1"/>
    <property type="gene ID" value="ORGLA05G0064600"/>
</dbReference>
<sequence length="120" mass="12698">MDRSIDRSYQKPGSSLHGGSGPGRATEEGASPEEEEEPRERDSPEGGWACAASGFAPRGEELSGGLGGWGTERRGSGMGGEESGGGGGGRRRRGLRRRRRGENVMRSGLSLRWVNLIVSV</sequence>
<dbReference type="AlphaFoldDB" id="I1PTE8"/>
<reference evidence="2" key="1">
    <citation type="submission" date="2015-06" db="UniProtKB">
        <authorList>
            <consortium name="EnsemblPlants"/>
        </authorList>
    </citation>
    <scope>IDENTIFICATION</scope>
</reference>
<feature type="compositionally biased region" description="Basic residues" evidence="1">
    <location>
        <begin position="89"/>
        <end position="100"/>
    </location>
</feature>
<evidence type="ECO:0000256" key="1">
    <source>
        <dbReference type="SAM" id="MobiDB-lite"/>
    </source>
</evidence>
<evidence type="ECO:0000313" key="2">
    <source>
        <dbReference type="EnsemblPlants" id="ORGLA05G0064600.1"/>
    </source>
</evidence>